<evidence type="ECO:0000313" key="3">
    <source>
        <dbReference type="Proteomes" id="UP001325479"/>
    </source>
</evidence>
<accession>A0ABZ0WQS7</accession>
<evidence type="ECO:0000256" key="1">
    <source>
        <dbReference type="SAM" id="MobiDB-lite"/>
    </source>
</evidence>
<dbReference type="Proteomes" id="UP001325479">
    <property type="component" value="Chromosome"/>
</dbReference>
<name>A0ABZ0WQS7_9BURK</name>
<feature type="region of interest" description="Disordered" evidence="1">
    <location>
        <begin position="313"/>
        <end position="335"/>
    </location>
</feature>
<organism evidence="2 3">
    <name type="scientific">Paraburkholderia kururiensis</name>
    <dbReference type="NCBI Taxonomy" id="984307"/>
    <lineage>
        <taxon>Bacteria</taxon>
        <taxon>Pseudomonadati</taxon>
        <taxon>Pseudomonadota</taxon>
        <taxon>Betaproteobacteria</taxon>
        <taxon>Burkholderiales</taxon>
        <taxon>Burkholderiaceae</taxon>
        <taxon>Paraburkholderia</taxon>
    </lineage>
</organism>
<gene>
    <name evidence="2" type="ORF">U0042_08065</name>
</gene>
<reference evidence="2 3" key="1">
    <citation type="submission" date="2023-12" db="EMBL/GenBank/DDBJ databases">
        <title>Genome sequencing and assembly of bacterial species from a model synthetic community.</title>
        <authorList>
            <person name="Hogle S.L."/>
        </authorList>
    </citation>
    <scope>NUCLEOTIDE SEQUENCE [LARGE SCALE GENOMIC DNA]</scope>
    <source>
        <strain evidence="2 3">HAMBI 2494</strain>
    </source>
</reference>
<feature type="region of interest" description="Disordered" evidence="1">
    <location>
        <begin position="140"/>
        <end position="160"/>
    </location>
</feature>
<sequence>MPDHSRINLPPTPGFVEAAPSQASSPAAGATPAPGNAPAPTPSTAPSHQLEGPQPAVPHGVLDRLKSTMARKMDTLRARRFDVSTAVYQQSTHGKTSGPENYVQGTKRYATSQPPRHARVGGSMLERTDGLVTGAIGRTVSKPAPAPNAQTAGAVAPPRVPAPPPLDACTTRAGLLDYVHGQFACPPDRLLDVPGLANRLYALAPQPDPSTPASMAEAATRGALIAQALRQAGVTDVDGAHLALERVGMLDFNAPHTARSTSAADREAWLVARTLARSGEGFAALDALRNAVGQPFAGDPQRTATRVLLQATDALDPHPPGTNYPRHSDPSPATVAESVGLAEGAAPLDASVPGPDALAKRAFDAAATHLAHGRDALTPDQRGAFFAWRQGFTTDGRGSDLSQARERLNKFSAKTINRVGENRWKTLLPRMFAAKRASPLSALSFGTQGLPRKTVEQERAALAKGMGAARTALAQHEAMQPATAFTHVRPAQSLVELAALDVWLERGGFARGRMDEDALGAVAQRVAQMCDGLTEADVPSAETLASVKADAARWQTMTPEQLAKTKPFSKVAKERFDIERLAVWGKVAHVSAESDFWNEVDTLRALADPAQDKRPANTVDDVRDTLKDVVANLQSGAKLRLTDGGRQGVSTRGLNATVHAFTHGHGIPVSPRIDVRASRTREAVVEVSRATHGVEMFVGTAHSRQQHYGAGVLVGYDFDVGVTSLRAGVVASAILHSQDLQEPRGVSLRVARRVKPDGSGYDDDAMRAKLGTIVDHVFHEATLEHNDGSNGVWNRLAQQYFDDPDVSVSWTDGQQKTTRRGVTVDATAMFKAASLGADTETDPVTGKHAKQLSVSVGPTAGVGWEHSKQSVDSVERTGRMQVEQHRVGLGSRWQLRGGFKPSFSHPLDPNGHSSIGMFSLDAPAGTMTLGDKNRSAKLQLVREDGKLNHRACMLDVEYLDAKHYTEALDAGRPELIDLFAAQEVAQRNKAGTTHAPDGTALDDPRVVASQRIDQHLADVRKNQRPNLTYMHRFRLRQDAALRIDANTAALAQSGGDARLRAQVEARNAEILGNPDSWMPIELKVKERSTDTRNVGLNVLAQLHTRTSATGDREIVTENVSFDVLEALDRREPPQLGA</sequence>
<feature type="compositionally biased region" description="Low complexity" evidence="1">
    <location>
        <begin position="18"/>
        <end position="34"/>
    </location>
</feature>
<protein>
    <submittedName>
        <fullName evidence="2">Autotransporter</fullName>
    </submittedName>
</protein>
<feature type="region of interest" description="Disordered" evidence="1">
    <location>
        <begin position="1"/>
        <end position="60"/>
    </location>
</feature>
<dbReference type="RefSeq" id="WP_114810497.1">
    <property type="nucleotide sequence ID" value="NZ_CP139965.1"/>
</dbReference>
<evidence type="ECO:0000313" key="2">
    <source>
        <dbReference type="EMBL" id="WQD79624.1"/>
    </source>
</evidence>
<proteinExistence type="predicted"/>
<keyword evidence="3" id="KW-1185">Reference proteome</keyword>
<dbReference type="EMBL" id="CP139965">
    <property type="protein sequence ID" value="WQD79624.1"/>
    <property type="molecule type" value="Genomic_DNA"/>
</dbReference>